<organism evidence="1 2">
    <name type="scientific">Aspergillus nanangensis</name>
    <dbReference type="NCBI Taxonomy" id="2582783"/>
    <lineage>
        <taxon>Eukaryota</taxon>
        <taxon>Fungi</taxon>
        <taxon>Dikarya</taxon>
        <taxon>Ascomycota</taxon>
        <taxon>Pezizomycotina</taxon>
        <taxon>Eurotiomycetes</taxon>
        <taxon>Eurotiomycetidae</taxon>
        <taxon>Eurotiales</taxon>
        <taxon>Aspergillaceae</taxon>
        <taxon>Aspergillus</taxon>
        <taxon>Aspergillus subgen. Circumdati</taxon>
    </lineage>
</organism>
<accession>A0AAD4CRD9</accession>
<dbReference type="EMBL" id="VCAU01000021">
    <property type="protein sequence ID" value="KAF9891052.1"/>
    <property type="molecule type" value="Genomic_DNA"/>
</dbReference>
<evidence type="ECO:0000313" key="2">
    <source>
        <dbReference type="Proteomes" id="UP001194746"/>
    </source>
</evidence>
<evidence type="ECO:0000313" key="1">
    <source>
        <dbReference type="EMBL" id="KAF9891052.1"/>
    </source>
</evidence>
<sequence>MRNRVWMIVVDWKRVVGWPDGCDMETLGKSTRATVIEFSKWEGPKPTWPTLVVASRSGTCSTAACDWRIPLDKVGWIRAWRNHVSSAPSPLLWALQEPGANESGGHFHVLLHGL</sequence>
<dbReference type="Proteomes" id="UP001194746">
    <property type="component" value="Unassembled WGS sequence"/>
</dbReference>
<dbReference type="AlphaFoldDB" id="A0AAD4CRD9"/>
<gene>
    <name evidence="1" type="ORF">FE257_004987</name>
</gene>
<reference evidence="1" key="2">
    <citation type="submission" date="2020-02" db="EMBL/GenBank/DDBJ databases">
        <authorList>
            <person name="Gilchrist C.L.M."/>
            <person name="Chooi Y.-H."/>
        </authorList>
    </citation>
    <scope>NUCLEOTIDE SEQUENCE</scope>
    <source>
        <strain evidence="1">MST-FP2251</strain>
    </source>
</reference>
<name>A0AAD4CRD9_ASPNN</name>
<keyword evidence="2" id="KW-1185">Reference proteome</keyword>
<proteinExistence type="predicted"/>
<reference evidence="1" key="1">
    <citation type="journal article" date="2019" name="Beilstein J. Org. Chem.">
        <title>Nanangenines: drimane sesquiterpenoids as the dominant metabolite cohort of a novel Australian fungus, Aspergillus nanangensis.</title>
        <authorList>
            <person name="Lacey H.J."/>
            <person name="Gilchrist C.L.M."/>
            <person name="Crombie A."/>
            <person name="Kalaitzis J.A."/>
            <person name="Vuong D."/>
            <person name="Rutledge P.J."/>
            <person name="Turner P."/>
            <person name="Pitt J.I."/>
            <person name="Lacey E."/>
            <person name="Chooi Y.H."/>
            <person name="Piggott A.M."/>
        </authorList>
    </citation>
    <scope>NUCLEOTIDE SEQUENCE</scope>
    <source>
        <strain evidence="1">MST-FP2251</strain>
    </source>
</reference>
<protein>
    <submittedName>
        <fullName evidence="1">Uncharacterized protein</fullName>
    </submittedName>
</protein>
<comment type="caution">
    <text evidence="1">The sequence shown here is derived from an EMBL/GenBank/DDBJ whole genome shotgun (WGS) entry which is preliminary data.</text>
</comment>